<organism evidence="2">
    <name type="scientific">marine sediment metagenome</name>
    <dbReference type="NCBI Taxonomy" id="412755"/>
    <lineage>
        <taxon>unclassified sequences</taxon>
        <taxon>metagenomes</taxon>
        <taxon>ecological metagenomes</taxon>
    </lineage>
</organism>
<dbReference type="Gene3D" id="3.40.50.150">
    <property type="entry name" value="Vaccinia Virus protein VP39"/>
    <property type="match status" value="1"/>
</dbReference>
<name>A0A0F9D680_9ZZZZ</name>
<protein>
    <recommendedName>
        <fullName evidence="3">DNA methylase N-4/N-6 domain-containing protein</fullName>
    </recommendedName>
</protein>
<feature type="region of interest" description="Disordered" evidence="1">
    <location>
        <begin position="33"/>
        <end position="53"/>
    </location>
</feature>
<proteinExistence type="predicted"/>
<dbReference type="SUPFAM" id="SSF53335">
    <property type="entry name" value="S-adenosyl-L-methionine-dependent methyltransferases"/>
    <property type="match status" value="1"/>
</dbReference>
<dbReference type="InterPro" id="IPR029063">
    <property type="entry name" value="SAM-dependent_MTases_sf"/>
</dbReference>
<reference evidence="2" key="1">
    <citation type="journal article" date="2015" name="Nature">
        <title>Complex archaea that bridge the gap between prokaryotes and eukaryotes.</title>
        <authorList>
            <person name="Spang A."/>
            <person name="Saw J.H."/>
            <person name="Jorgensen S.L."/>
            <person name="Zaremba-Niedzwiedzka K."/>
            <person name="Martijn J."/>
            <person name="Lind A.E."/>
            <person name="van Eijk R."/>
            <person name="Schleper C."/>
            <person name="Guy L."/>
            <person name="Ettema T.J."/>
        </authorList>
    </citation>
    <scope>NUCLEOTIDE SEQUENCE</scope>
</reference>
<evidence type="ECO:0008006" key="3">
    <source>
        <dbReference type="Google" id="ProtNLM"/>
    </source>
</evidence>
<dbReference type="EMBL" id="LAZR01030283">
    <property type="protein sequence ID" value="KKL57094.1"/>
    <property type="molecule type" value="Genomic_DNA"/>
</dbReference>
<evidence type="ECO:0000256" key="1">
    <source>
        <dbReference type="SAM" id="MobiDB-lite"/>
    </source>
</evidence>
<sequence length="53" mass="6106">VAARLEGFRFIGIDLEPDYYAIARARIEHFTSEQVTDDNNAPARPQRRQGILF</sequence>
<gene>
    <name evidence="2" type="ORF">LCGC14_2238870</name>
</gene>
<comment type="caution">
    <text evidence="2">The sequence shown here is derived from an EMBL/GenBank/DDBJ whole genome shotgun (WGS) entry which is preliminary data.</text>
</comment>
<accession>A0A0F9D680</accession>
<evidence type="ECO:0000313" key="2">
    <source>
        <dbReference type="EMBL" id="KKL57094.1"/>
    </source>
</evidence>
<feature type="non-terminal residue" evidence="2">
    <location>
        <position position="1"/>
    </location>
</feature>
<dbReference type="AlphaFoldDB" id="A0A0F9D680"/>